<accession>A0AAV0ULA2</accession>
<keyword evidence="1" id="KW-0812">Transmembrane</keyword>
<evidence type="ECO:0008006" key="4">
    <source>
        <dbReference type="Google" id="ProtNLM"/>
    </source>
</evidence>
<dbReference type="EMBL" id="CANTFM010001173">
    <property type="protein sequence ID" value="CAI5736056.1"/>
    <property type="molecule type" value="Genomic_DNA"/>
</dbReference>
<evidence type="ECO:0000313" key="2">
    <source>
        <dbReference type="EMBL" id="CAI5736056.1"/>
    </source>
</evidence>
<evidence type="ECO:0000313" key="3">
    <source>
        <dbReference type="Proteomes" id="UP001162029"/>
    </source>
</evidence>
<dbReference type="Proteomes" id="UP001162029">
    <property type="component" value="Unassembled WGS sequence"/>
</dbReference>
<reference evidence="2" key="1">
    <citation type="submission" date="2022-12" db="EMBL/GenBank/DDBJ databases">
        <authorList>
            <person name="Webb A."/>
        </authorList>
    </citation>
    <scope>NUCLEOTIDE SEQUENCE</scope>
    <source>
        <strain evidence="2">Pd1</strain>
    </source>
</reference>
<evidence type="ECO:0000256" key="1">
    <source>
        <dbReference type="SAM" id="Phobius"/>
    </source>
</evidence>
<gene>
    <name evidence="2" type="ORF">PDE001_LOCUS6209</name>
</gene>
<proteinExistence type="predicted"/>
<comment type="caution">
    <text evidence="2">The sequence shown here is derived from an EMBL/GenBank/DDBJ whole genome shotgun (WGS) entry which is preliminary data.</text>
</comment>
<keyword evidence="1" id="KW-1133">Transmembrane helix</keyword>
<protein>
    <recommendedName>
        <fullName evidence="4">Cation-transporting P-type ATPase N-terminal domain-containing protein</fullName>
    </recommendedName>
</protein>
<feature type="transmembrane region" description="Helical" evidence="1">
    <location>
        <begin position="75"/>
        <end position="96"/>
    </location>
</feature>
<dbReference type="AlphaFoldDB" id="A0AAV0ULA2"/>
<organism evidence="2 3">
    <name type="scientific">Peronospora destructor</name>
    <dbReference type="NCBI Taxonomy" id="86335"/>
    <lineage>
        <taxon>Eukaryota</taxon>
        <taxon>Sar</taxon>
        <taxon>Stramenopiles</taxon>
        <taxon>Oomycota</taxon>
        <taxon>Peronosporomycetes</taxon>
        <taxon>Peronosporales</taxon>
        <taxon>Peronosporaceae</taxon>
        <taxon>Peronospora</taxon>
    </lineage>
</organism>
<name>A0AAV0ULA2_9STRA</name>
<sequence>MNGNGLKRSNETSSAYQLMTASAFDSSLPTRPHVTLDGIQCDDSMEMMDDAPVDIAKAGAIRPLQGKLQQFVRQYWILEFCSAGVLYILALVFATIRAHGRPIPGIKVRLNATAVVWSLDPAIDEKKLSEEGAKLTTNYLGREGQES</sequence>
<keyword evidence="1" id="KW-0472">Membrane</keyword>
<keyword evidence="3" id="KW-1185">Reference proteome</keyword>